<keyword evidence="2" id="KW-1185">Reference proteome</keyword>
<name>B5Y5E5_PHATC</name>
<dbReference type="OrthoDB" id="46857at2759"/>
<evidence type="ECO:0000313" key="2">
    <source>
        <dbReference type="Proteomes" id="UP000000759"/>
    </source>
</evidence>
<protein>
    <submittedName>
        <fullName evidence="1">Uncharacterized protein</fullName>
    </submittedName>
</protein>
<dbReference type="eggNOG" id="ENOG502SS7R">
    <property type="taxonomic scope" value="Eukaryota"/>
</dbReference>
<dbReference type="RefSeq" id="XP_002186452.1">
    <property type="nucleotide sequence ID" value="XM_002186416.1"/>
</dbReference>
<organism evidence="1 2">
    <name type="scientific">Phaeodactylum tricornutum (strain CCAP 1055/1)</name>
    <dbReference type="NCBI Taxonomy" id="556484"/>
    <lineage>
        <taxon>Eukaryota</taxon>
        <taxon>Sar</taxon>
        <taxon>Stramenopiles</taxon>
        <taxon>Ochrophyta</taxon>
        <taxon>Bacillariophyta</taxon>
        <taxon>Bacillariophyceae</taxon>
        <taxon>Bacillariophycidae</taxon>
        <taxon>Naviculales</taxon>
        <taxon>Phaeodactylaceae</taxon>
        <taxon>Phaeodactylum</taxon>
    </lineage>
</organism>
<reference evidence="2" key="2">
    <citation type="submission" date="2008-08" db="EMBL/GenBank/DDBJ databases">
        <authorList>
            <consortium name="Diatom Consortium"/>
            <person name="Grigoriev I."/>
            <person name="Grimwood J."/>
            <person name="Kuo A."/>
            <person name="Otillar R.P."/>
            <person name="Salamov A."/>
            <person name="Detter J.C."/>
            <person name="Lindquist E."/>
            <person name="Shapiro H."/>
            <person name="Lucas S."/>
            <person name="Glavina del Rio T."/>
            <person name="Pitluck S."/>
            <person name="Rokhsar D."/>
            <person name="Bowler C."/>
        </authorList>
    </citation>
    <scope>GENOME REANNOTATION</scope>
    <source>
        <strain evidence="2">CCAP 1055/1</strain>
    </source>
</reference>
<gene>
    <name evidence="1" type="ORF">PHATR_33480</name>
</gene>
<proteinExistence type="predicted"/>
<dbReference type="Proteomes" id="UP000000759">
    <property type="component" value="Chromosome 3"/>
</dbReference>
<sequence length="326" mass="35851">MAKVVRKKCGGGLAPILVWLLFAAKPAASLTMSKKRLAQLGTARICKVLHSHAHLAGTLSNSSDANVSAEVIGCYGRIGSLFLRHAAIPVPRGRSAGWNSDDGNPIFVATPAHSWRDVYTYSKPARRTDLVWVGNGLPLPAFERSTVVVPHFGVLQVGESPVTSISSPPTYVYGKHTDAVCTISQKEGVFVKVIDSWHDLYAITARKVLWASVMWLVRHSETPPLTVAAAHKQKRQLLIDLVSELFAPLQAIVGLSAYTNEYEDTFIYLELYSMSMPYAIPNKQLAIDEIKERNGIWLSLSAQFPQELHQALVREVAGRETLDLLL</sequence>
<dbReference type="KEGG" id="pti:PHATR_33480"/>
<dbReference type="HOGENOM" id="CLU_944812_0_0_1"/>
<accession>B5Y5E5</accession>
<dbReference type="PaxDb" id="2850-Phatr33480"/>
<reference evidence="1 2" key="1">
    <citation type="journal article" date="2008" name="Nature">
        <title>The Phaeodactylum genome reveals the evolutionary history of diatom genomes.</title>
        <authorList>
            <person name="Bowler C."/>
            <person name="Allen A.E."/>
            <person name="Badger J.H."/>
            <person name="Grimwood J."/>
            <person name="Jabbari K."/>
            <person name="Kuo A."/>
            <person name="Maheswari U."/>
            <person name="Martens C."/>
            <person name="Maumus F."/>
            <person name="Otillar R.P."/>
            <person name="Rayko E."/>
            <person name="Salamov A."/>
            <person name="Vandepoele K."/>
            <person name="Beszteri B."/>
            <person name="Gruber A."/>
            <person name="Heijde M."/>
            <person name="Katinka M."/>
            <person name="Mock T."/>
            <person name="Valentin K."/>
            <person name="Verret F."/>
            <person name="Berges J.A."/>
            <person name="Brownlee C."/>
            <person name="Cadoret J.P."/>
            <person name="Chiovitti A."/>
            <person name="Choi C.J."/>
            <person name="Coesel S."/>
            <person name="De Martino A."/>
            <person name="Detter J.C."/>
            <person name="Durkin C."/>
            <person name="Falciatore A."/>
            <person name="Fournet J."/>
            <person name="Haruta M."/>
            <person name="Huysman M.J."/>
            <person name="Jenkins B.D."/>
            <person name="Jiroutova K."/>
            <person name="Jorgensen R.E."/>
            <person name="Joubert Y."/>
            <person name="Kaplan A."/>
            <person name="Kroger N."/>
            <person name="Kroth P.G."/>
            <person name="La Roche J."/>
            <person name="Lindquist E."/>
            <person name="Lommer M."/>
            <person name="Martin-Jezequel V."/>
            <person name="Lopez P.J."/>
            <person name="Lucas S."/>
            <person name="Mangogna M."/>
            <person name="McGinnis K."/>
            <person name="Medlin L.K."/>
            <person name="Montsant A."/>
            <person name="Oudot-Le Secq M.P."/>
            <person name="Napoli C."/>
            <person name="Obornik M."/>
            <person name="Parker M.S."/>
            <person name="Petit J.L."/>
            <person name="Porcel B.M."/>
            <person name="Poulsen N."/>
            <person name="Robison M."/>
            <person name="Rychlewski L."/>
            <person name="Rynearson T.A."/>
            <person name="Schmutz J."/>
            <person name="Shapiro H."/>
            <person name="Siaut M."/>
            <person name="Stanley M."/>
            <person name="Sussman M.R."/>
            <person name="Taylor A.R."/>
            <person name="Vardi A."/>
            <person name="von Dassow P."/>
            <person name="Vyverman W."/>
            <person name="Willis A."/>
            <person name="Wyrwicz L.S."/>
            <person name="Rokhsar D.S."/>
            <person name="Weissenbach J."/>
            <person name="Armbrust E.V."/>
            <person name="Green B.R."/>
            <person name="Van de Peer Y."/>
            <person name="Grigoriev I.V."/>
        </authorList>
    </citation>
    <scope>NUCLEOTIDE SEQUENCE [LARGE SCALE GENOMIC DNA]</scope>
    <source>
        <strain evidence="1 2">CCAP 1055/1</strain>
    </source>
</reference>
<evidence type="ECO:0000313" key="1">
    <source>
        <dbReference type="EMBL" id="ACI65922.1"/>
    </source>
</evidence>
<dbReference type="PANTHER" id="PTHR34044">
    <property type="entry name" value="NUCLEAR PROTEIN"/>
    <property type="match status" value="1"/>
</dbReference>
<dbReference type="EMBL" id="CP001142">
    <property type="protein sequence ID" value="ACI65922.1"/>
    <property type="molecule type" value="Genomic_DNA"/>
</dbReference>
<dbReference type="GeneID" id="7204045"/>
<dbReference type="InParanoid" id="B5Y5E5"/>
<dbReference type="AlphaFoldDB" id="B5Y5E5"/>
<dbReference type="PANTHER" id="PTHR34044:SF3">
    <property type="entry name" value="KETOPANTOATE REDUCTASE N-TERMINAL DOMAIN-CONTAINING PROTEIN"/>
    <property type="match status" value="1"/>
</dbReference>